<dbReference type="EC" id="1.2.1.3" evidence="3"/>
<reference evidence="8 9" key="1">
    <citation type="journal article" date="2024" name="IMA Fungus">
        <title>IMA Genome - F19 : A genome assembly and annotation guide to empower mycologists, including annotated draft genome sequences of Ceratocystis pirilliformis, Diaporthe australafricana, Fusarium ophioides, Paecilomyces lecythidis, and Sporothrix stenoceras.</title>
        <authorList>
            <person name="Aylward J."/>
            <person name="Wilson A.M."/>
            <person name="Visagie C.M."/>
            <person name="Spraker J."/>
            <person name="Barnes I."/>
            <person name="Buitendag C."/>
            <person name="Ceriani C."/>
            <person name="Del Mar Angel L."/>
            <person name="du Plessis D."/>
            <person name="Fuchs T."/>
            <person name="Gasser K."/>
            <person name="Kramer D."/>
            <person name="Li W."/>
            <person name="Munsamy K."/>
            <person name="Piso A."/>
            <person name="Price J.L."/>
            <person name="Sonnekus B."/>
            <person name="Thomas C."/>
            <person name="van der Nest A."/>
            <person name="van Dijk A."/>
            <person name="van Heerden A."/>
            <person name="van Vuuren N."/>
            <person name="Yilmaz N."/>
            <person name="Duong T.A."/>
            <person name="van der Merwe N.A."/>
            <person name="Wingfield M.J."/>
            <person name="Wingfield B.D."/>
        </authorList>
    </citation>
    <scope>NUCLEOTIDE SEQUENCE [LARGE SCALE GENOMIC DNA]</scope>
    <source>
        <strain evidence="8 9">CMW 18167</strain>
    </source>
</reference>
<dbReference type="Proteomes" id="UP001583193">
    <property type="component" value="Unassembled WGS sequence"/>
</dbReference>
<evidence type="ECO:0000256" key="6">
    <source>
        <dbReference type="RuleBase" id="RU003345"/>
    </source>
</evidence>
<dbReference type="Gene3D" id="3.40.309.10">
    <property type="entry name" value="Aldehyde Dehydrogenase, Chain A, domain 2"/>
    <property type="match status" value="1"/>
</dbReference>
<dbReference type="Gene3D" id="3.40.605.10">
    <property type="entry name" value="Aldehyde Dehydrogenase, Chain A, domain 1"/>
    <property type="match status" value="1"/>
</dbReference>
<organism evidence="8 9">
    <name type="scientific">Paecilomyces lecythidis</name>
    <dbReference type="NCBI Taxonomy" id="3004212"/>
    <lineage>
        <taxon>Eukaryota</taxon>
        <taxon>Fungi</taxon>
        <taxon>Dikarya</taxon>
        <taxon>Ascomycota</taxon>
        <taxon>Pezizomycotina</taxon>
        <taxon>Eurotiomycetes</taxon>
        <taxon>Eurotiomycetidae</taxon>
        <taxon>Eurotiales</taxon>
        <taxon>Thermoascaceae</taxon>
        <taxon>Paecilomyces</taxon>
    </lineage>
</organism>
<comment type="catalytic activity">
    <reaction evidence="4">
        <text>an aldehyde + NAD(+) + H2O = a carboxylate + NADH + 2 H(+)</text>
        <dbReference type="Rhea" id="RHEA:16185"/>
        <dbReference type="ChEBI" id="CHEBI:15377"/>
        <dbReference type="ChEBI" id="CHEBI:15378"/>
        <dbReference type="ChEBI" id="CHEBI:17478"/>
        <dbReference type="ChEBI" id="CHEBI:29067"/>
        <dbReference type="ChEBI" id="CHEBI:57540"/>
        <dbReference type="ChEBI" id="CHEBI:57945"/>
        <dbReference type="EC" id="1.2.1.3"/>
    </reaction>
</comment>
<dbReference type="PANTHER" id="PTHR11699">
    <property type="entry name" value="ALDEHYDE DEHYDROGENASE-RELATED"/>
    <property type="match status" value="1"/>
</dbReference>
<dbReference type="InterPro" id="IPR016163">
    <property type="entry name" value="Ald_DH_C"/>
</dbReference>
<evidence type="ECO:0000256" key="5">
    <source>
        <dbReference type="PROSITE-ProRule" id="PRU10007"/>
    </source>
</evidence>
<feature type="active site" evidence="5">
    <location>
        <position position="250"/>
    </location>
</feature>
<evidence type="ECO:0000259" key="7">
    <source>
        <dbReference type="Pfam" id="PF00171"/>
    </source>
</evidence>
<feature type="domain" description="Aldehyde dehydrogenase" evidence="7">
    <location>
        <begin position="407"/>
        <end position="496"/>
    </location>
</feature>
<feature type="domain" description="Aldehyde dehydrogenase" evidence="7">
    <location>
        <begin position="24"/>
        <end position="386"/>
    </location>
</feature>
<evidence type="ECO:0000256" key="2">
    <source>
        <dbReference type="ARBA" id="ARBA00023002"/>
    </source>
</evidence>
<proteinExistence type="inferred from homology"/>
<name>A0ABR3XAD9_9EURO</name>
<dbReference type="SUPFAM" id="SSF53720">
    <property type="entry name" value="ALDH-like"/>
    <property type="match status" value="1"/>
</dbReference>
<comment type="similarity">
    <text evidence="1 6">Belongs to the aldehyde dehydrogenase family.</text>
</comment>
<comment type="caution">
    <text evidence="8">The sequence shown here is derived from an EMBL/GenBank/DDBJ whole genome shotgun (WGS) entry which is preliminary data.</text>
</comment>
<sequence>MASIPSINFSTFSNIINGETRSSSKVSHGINPSTRKPLWDVPVATEDDVNEAVAAAKKAYPTWSRTPWSERARLLTQAKEALLARKDEMAHLIMQEGGKPIQFGALEVEHAVGFLNFHSNHPELETKVIHDDDDLKMTLRHVPIGVVAAICPWNYPLVLAMGKIGAALVTGNCVITKPSPFTPYSVLKFTEIVKDIFPPGVIQVLNGDDKIGPLLCDHPDVDKISFTGSIATGKRIMASAAKTLKRVTLELGGNNASIICPDVDIPYVASQVALGSFFNSGQLCVASKRLYVHEDVYQEFLKALTEVVKSWKVSSSTPEAGNMLGPVQNEMQYNIVKQFFLDAHNNGYKFALGSADVRDEEGFVINPAIIDNPPDHSKIVTEEPFGKLHIYPPYLSIIREVSDTKAGPIVPVLSWKTEEEVIRRANDTNTGLGGAVWSSDLDRANRIADQIEAGTIWINSFEKPHPLGYLAGHKESGIGGEWGTAGLLSYCNTKVIHYYKNSVAPGKAGK</sequence>
<dbReference type="EMBL" id="JAVDPF010000024">
    <property type="protein sequence ID" value="KAL1872578.1"/>
    <property type="molecule type" value="Genomic_DNA"/>
</dbReference>
<dbReference type="InterPro" id="IPR029510">
    <property type="entry name" value="Ald_DH_CS_GLU"/>
</dbReference>
<evidence type="ECO:0000313" key="9">
    <source>
        <dbReference type="Proteomes" id="UP001583193"/>
    </source>
</evidence>
<dbReference type="InterPro" id="IPR016162">
    <property type="entry name" value="Ald_DH_N"/>
</dbReference>
<protein>
    <recommendedName>
        <fullName evidence="3">aldehyde dehydrogenase (NAD(+))</fullName>
        <ecNumber evidence="3">1.2.1.3</ecNumber>
    </recommendedName>
</protein>
<dbReference type="Pfam" id="PF00171">
    <property type="entry name" value="Aldedh"/>
    <property type="match status" value="2"/>
</dbReference>
<keyword evidence="2 6" id="KW-0560">Oxidoreductase</keyword>
<evidence type="ECO:0000256" key="1">
    <source>
        <dbReference type="ARBA" id="ARBA00009986"/>
    </source>
</evidence>
<evidence type="ECO:0000256" key="3">
    <source>
        <dbReference type="ARBA" id="ARBA00024226"/>
    </source>
</evidence>
<dbReference type="InterPro" id="IPR015590">
    <property type="entry name" value="Aldehyde_DH_dom"/>
</dbReference>
<evidence type="ECO:0000256" key="4">
    <source>
        <dbReference type="ARBA" id="ARBA00049194"/>
    </source>
</evidence>
<dbReference type="PROSITE" id="PS00687">
    <property type="entry name" value="ALDEHYDE_DEHYDR_GLU"/>
    <property type="match status" value="1"/>
</dbReference>
<keyword evidence="9" id="KW-1185">Reference proteome</keyword>
<evidence type="ECO:0000313" key="8">
    <source>
        <dbReference type="EMBL" id="KAL1872578.1"/>
    </source>
</evidence>
<dbReference type="InterPro" id="IPR016161">
    <property type="entry name" value="Ald_DH/histidinol_DH"/>
</dbReference>
<dbReference type="CDD" id="cd07106">
    <property type="entry name" value="ALDH_AldA-AAD23400"/>
    <property type="match status" value="1"/>
</dbReference>
<gene>
    <name evidence="8" type="ORF">Plec18167_006696</name>
</gene>
<dbReference type="InterPro" id="IPR044086">
    <property type="entry name" value="LUC3-like"/>
</dbReference>
<accession>A0ABR3XAD9</accession>